<dbReference type="Proteomes" id="UP000225706">
    <property type="component" value="Unassembled WGS sequence"/>
</dbReference>
<organism evidence="1 2">
    <name type="scientific">Stylophora pistillata</name>
    <name type="common">Smooth cauliflower coral</name>
    <dbReference type="NCBI Taxonomy" id="50429"/>
    <lineage>
        <taxon>Eukaryota</taxon>
        <taxon>Metazoa</taxon>
        <taxon>Cnidaria</taxon>
        <taxon>Anthozoa</taxon>
        <taxon>Hexacorallia</taxon>
        <taxon>Scleractinia</taxon>
        <taxon>Astrocoeniina</taxon>
        <taxon>Pocilloporidae</taxon>
        <taxon>Stylophora</taxon>
    </lineage>
</organism>
<comment type="caution">
    <text evidence="1">The sequence shown here is derived from an EMBL/GenBank/DDBJ whole genome shotgun (WGS) entry which is preliminary data.</text>
</comment>
<evidence type="ECO:0000313" key="1">
    <source>
        <dbReference type="EMBL" id="PFX23832.1"/>
    </source>
</evidence>
<sequence length="99" mass="10906">MRKFRKGDNVLLDLGDDGFLSAKLADFGSAQSAAMERTLQRQNSCNPVEDLPSQAMDTTKQLLRLLFGQDGSIPTAAAVLKHSEAFPEAELLKRLRKES</sequence>
<dbReference type="OrthoDB" id="5989452at2759"/>
<accession>A0A2B4S5N1</accession>
<gene>
    <name evidence="1" type="ORF">AWC38_SpisGene11608</name>
</gene>
<dbReference type="AlphaFoldDB" id="A0A2B4S5N1"/>
<keyword evidence="2" id="KW-1185">Reference proteome</keyword>
<dbReference type="EMBL" id="LSMT01000195">
    <property type="protein sequence ID" value="PFX23832.1"/>
    <property type="molecule type" value="Genomic_DNA"/>
</dbReference>
<evidence type="ECO:0000313" key="2">
    <source>
        <dbReference type="Proteomes" id="UP000225706"/>
    </source>
</evidence>
<reference evidence="2" key="1">
    <citation type="journal article" date="2017" name="bioRxiv">
        <title>Comparative analysis of the genomes of Stylophora pistillata and Acropora digitifera provides evidence for extensive differences between species of corals.</title>
        <authorList>
            <person name="Voolstra C.R."/>
            <person name="Li Y."/>
            <person name="Liew Y.J."/>
            <person name="Baumgarten S."/>
            <person name="Zoccola D."/>
            <person name="Flot J.-F."/>
            <person name="Tambutte S."/>
            <person name="Allemand D."/>
            <person name="Aranda M."/>
        </authorList>
    </citation>
    <scope>NUCLEOTIDE SEQUENCE [LARGE SCALE GENOMIC DNA]</scope>
</reference>
<protein>
    <submittedName>
        <fullName evidence="1">Uncharacterized protein</fullName>
    </submittedName>
</protein>
<name>A0A2B4S5N1_STYPI</name>
<proteinExistence type="predicted"/>